<dbReference type="EMBL" id="JAACNO010000684">
    <property type="protein sequence ID" value="KAF4145854.1"/>
    <property type="molecule type" value="Genomic_DNA"/>
</dbReference>
<dbReference type="AlphaFoldDB" id="A0A8S9V2Y0"/>
<organism evidence="2 3">
    <name type="scientific">Phytophthora infestans</name>
    <name type="common">Potato late blight agent</name>
    <name type="synonym">Botrytis infestans</name>
    <dbReference type="NCBI Taxonomy" id="4787"/>
    <lineage>
        <taxon>Eukaryota</taxon>
        <taxon>Sar</taxon>
        <taxon>Stramenopiles</taxon>
        <taxon>Oomycota</taxon>
        <taxon>Peronosporomycetes</taxon>
        <taxon>Peronosporales</taxon>
        <taxon>Peronosporaceae</taxon>
        <taxon>Phytophthora</taxon>
    </lineage>
</organism>
<protein>
    <submittedName>
        <fullName evidence="2">Uncharacterized protein</fullName>
    </submittedName>
</protein>
<feature type="region of interest" description="Disordered" evidence="1">
    <location>
        <begin position="17"/>
        <end position="165"/>
    </location>
</feature>
<dbReference type="Proteomes" id="UP000704712">
    <property type="component" value="Unassembled WGS sequence"/>
</dbReference>
<accession>A0A8S9V2Y0</accession>
<comment type="caution">
    <text evidence="2">The sequence shown here is derived from an EMBL/GenBank/DDBJ whole genome shotgun (WGS) entry which is preliminary data.</text>
</comment>
<proteinExistence type="predicted"/>
<feature type="compositionally biased region" description="Basic and acidic residues" evidence="1">
    <location>
        <begin position="129"/>
        <end position="165"/>
    </location>
</feature>
<feature type="compositionally biased region" description="Basic and acidic residues" evidence="1">
    <location>
        <begin position="113"/>
        <end position="122"/>
    </location>
</feature>
<name>A0A8S9V2Y0_PHYIN</name>
<evidence type="ECO:0000313" key="2">
    <source>
        <dbReference type="EMBL" id="KAF4145854.1"/>
    </source>
</evidence>
<feature type="compositionally biased region" description="Basic and acidic residues" evidence="1">
    <location>
        <begin position="65"/>
        <end position="77"/>
    </location>
</feature>
<sequence length="165" mass="17732">MDSMDGPDEVLVAETAVTASSVTPEADAANVGDATDGADSAVDVQKVPVPTTETAARATTRRRQSKLEEARTTHEVIDPMGPLTRAARRKLETERASATAPQDQDSVAVAEYEEAKNKDVKDVTGTTKPTEDGGADRSRGSQERRRVRFDVSEEQGERAEMDNGE</sequence>
<evidence type="ECO:0000256" key="1">
    <source>
        <dbReference type="SAM" id="MobiDB-lite"/>
    </source>
</evidence>
<reference evidence="2" key="1">
    <citation type="submission" date="2020-03" db="EMBL/GenBank/DDBJ databases">
        <title>Hybrid Assembly of Korean Phytophthora infestans isolates.</title>
        <authorList>
            <person name="Prokchorchik M."/>
            <person name="Lee Y."/>
            <person name="Seo J."/>
            <person name="Cho J.-H."/>
            <person name="Park Y.-E."/>
            <person name="Jang D.-C."/>
            <person name="Im J.-S."/>
            <person name="Choi J.-G."/>
            <person name="Park H.-J."/>
            <person name="Lee G.-B."/>
            <person name="Lee Y.-G."/>
            <person name="Hong S.-Y."/>
            <person name="Cho K."/>
            <person name="Sohn K.H."/>
        </authorList>
    </citation>
    <scope>NUCLEOTIDE SEQUENCE</scope>
    <source>
        <strain evidence="2">KR_2_A2</strain>
    </source>
</reference>
<gene>
    <name evidence="2" type="ORF">GN958_ATG04964</name>
</gene>
<evidence type="ECO:0000313" key="3">
    <source>
        <dbReference type="Proteomes" id="UP000704712"/>
    </source>
</evidence>